<comment type="catalytic activity">
    <reaction evidence="13">
        <text>Preferential cleavage: (Ac)2-L-Lys-D-Ala-|-D-Ala. Also transpeptidation of peptidyl-alanyl moieties that are N-acyl substituents of D-alanine.</text>
        <dbReference type="EC" id="3.4.16.4"/>
    </reaction>
</comment>
<evidence type="ECO:0000256" key="9">
    <source>
        <dbReference type="ARBA" id="ARBA00022984"/>
    </source>
</evidence>
<dbReference type="EMBL" id="JBHUNA010000018">
    <property type="protein sequence ID" value="MFD2761047.1"/>
    <property type="molecule type" value="Genomic_DNA"/>
</dbReference>
<comment type="catalytic activity">
    <reaction evidence="14">
        <text>[GlcNAc-(1-&gt;4)-Mur2Ac(oyl-L-Ala-gamma-D-Glu-L-Lys-D-Ala-D-Ala)](n)-di-trans,octa-cis-undecaprenyl diphosphate + beta-D-GlcNAc-(1-&gt;4)-Mur2Ac(oyl-L-Ala-gamma-D-Glu-L-Lys-D-Ala-D-Ala)-di-trans,octa-cis-undecaprenyl diphosphate = [GlcNAc-(1-&gt;4)-Mur2Ac(oyl-L-Ala-gamma-D-Glu-L-Lys-D-Ala-D-Ala)](n+1)-di-trans,octa-cis-undecaprenyl diphosphate + di-trans,octa-cis-undecaprenyl diphosphate + H(+)</text>
        <dbReference type="Rhea" id="RHEA:23708"/>
        <dbReference type="Rhea" id="RHEA-COMP:9602"/>
        <dbReference type="Rhea" id="RHEA-COMP:9603"/>
        <dbReference type="ChEBI" id="CHEBI:15378"/>
        <dbReference type="ChEBI" id="CHEBI:58405"/>
        <dbReference type="ChEBI" id="CHEBI:60033"/>
        <dbReference type="ChEBI" id="CHEBI:78435"/>
        <dbReference type="EC" id="2.4.99.28"/>
    </reaction>
</comment>
<dbReference type="Pfam" id="PF00912">
    <property type="entry name" value="Transgly"/>
    <property type="match status" value="1"/>
</dbReference>
<comment type="subcellular location">
    <subcellularLocation>
        <location evidence="1">Cell membrane</location>
    </subcellularLocation>
</comment>
<reference evidence="19" key="1">
    <citation type="journal article" date="2019" name="Int. J. Syst. Evol. Microbiol.">
        <title>The Global Catalogue of Microorganisms (GCM) 10K type strain sequencing project: providing services to taxonomists for standard genome sequencing and annotation.</title>
        <authorList>
            <consortium name="The Broad Institute Genomics Platform"/>
            <consortium name="The Broad Institute Genome Sequencing Center for Infectious Disease"/>
            <person name="Wu L."/>
            <person name="Ma J."/>
        </authorList>
    </citation>
    <scope>NUCLEOTIDE SEQUENCE [LARGE SCALE GENOMIC DNA]</scope>
    <source>
        <strain evidence="19">TISTR 1535</strain>
    </source>
</reference>
<keyword evidence="10 15" id="KW-0472">Membrane</keyword>
<dbReference type="Pfam" id="PF00905">
    <property type="entry name" value="Transpeptidase"/>
    <property type="match status" value="1"/>
</dbReference>
<organism evidence="18 19">
    <name type="scientific">Lentibacillus juripiscarius</name>
    <dbReference type="NCBI Taxonomy" id="257446"/>
    <lineage>
        <taxon>Bacteria</taxon>
        <taxon>Bacillati</taxon>
        <taxon>Bacillota</taxon>
        <taxon>Bacilli</taxon>
        <taxon>Bacillales</taxon>
        <taxon>Bacillaceae</taxon>
        <taxon>Lentibacillus</taxon>
    </lineage>
</organism>
<evidence type="ECO:0000256" key="2">
    <source>
        <dbReference type="ARBA" id="ARBA00022475"/>
    </source>
</evidence>
<keyword evidence="5 18" id="KW-0328">Glycosyltransferase</keyword>
<dbReference type="PANTHER" id="PTHR32282">
    <property type="entry name" value="BINDING PROTEIN TRANSPEPTIDASE, PUTATIVE-RELATED"/>
    <property type="match status" value="1"/>
</dbReference>
<keyword evidence="9" id="KW-0573">Peptidoglycan synthesis</keyword>
<evidence type="ECO:0000259" key="17">
    <source>
        <dbReference type="Pfam" id="PF00912"/>
    </source>
</evidence>
<evidence type="ECO:0000313" key="18">
    <source>
        <dbReference type="EMBL" id="MFD2761047.1"/>
    </source>
</evidence>
<dbReference type="InterPro" id="IPR001460">
    <property type="entry name" value="PCN-bd_Tpept"/>
</dbReference>
<evidence type="ECO:0000256" key="14">
    <source>
        <dbReference type="ARBA" id="ARBA00049902"/>
    </source>
</evidence>
<keyword evidence="7" id="KW-0378">Hydrolase</keyword>
<keyword evidence="15" id="KW-1133">Transmembrane helix</keyword>
<dbReference type="GO" id="GO:0016757">
    <property type="term" value="F:glycosyltransferase activity"/>
    <property type="evidence" value="ECO:0007669"/>
    <property type="project" value="UniProtKB-KW"/>
</dbReference>
<name>A0ABW5V8U1_9BACI</name>
<dbReference type="Gene3D" id="1.10.3810.10">
    <property type="entry name" value="Biosynthetic peptidoglycan transglycosylase-like"/>
    <property type="match status" value="1"/>
</dbReference>
<feature type="transmembrane region" description="Helical" evidence="15">
    <location>
        <begin position="16"/>
        <end position="40"/>
    </location>
</feature>
<keyword evidence="6 18" id="KW-0808">Transferase</keyword>
<dbReference type="Gene3D" id="3.40.710.10">
    <property type="entry name" value="DD-peptidase/beta-lactamase superfamily"/>
    <property type="match status" value="1"/>
</dbReference>
<comment type="caution">
    <text evidence="18">The sequence shown here is derived from an EMBL/GenBank/DDBJ whole genome shotgun (WGS) entry which is preliminary data.</text>
</comment>
<keyword evidence="2" id="KW-1003">Cell membrane</keyword>
<dbReference type="InterPro" id="IPR001264">
    <property type="entry name" value="Glyco_trans_51"/>
</dbReference>
<feature type="domain" description="Glycosyl transferase family 51" evidence="17">
    <location>
        <begin position="58"/>
        <end position="233"/>
    </location>
</feature>
<dbReference type="InterPro" id="IPR023346">
    <property type="entry name" value="Lysozyme-like_dom_sf"/>
</dbReference>
<keyword evidence="8" id="KW-0133">Cell shape</keyword>
<keyword evidence="15" id="KW-0812">Transmembrane</keyword>
<evidence type="ECO:0000256" key="6">
    <source>
        <dbReference type="ARBA" id="ARBA00022679"/>
    </source>
</evidence>
<gene>
    <name evidence="18" type="ORF">ACFSUO_08700</name>
</gene>
<keyword evidence="12" id="KW-0961">Cell wall biogenesis/degradation</keyword>
<evidence type="ECO:0000256" key="13">
    <source>
        <dbReference type="ARBA" id="ARBA00034000"/>
    </source>
</evidence>
<evidence type="ECO:0000256" key="4">
    <source>
        <dbReference type="ARBA" id="ARBA00022670"/>
    </source>
</evidence>
<sequence>MRNLLRLNGNKKRMAYLVPLAVFVVSMTLLVGVYTVSFLLGPPPLTNDQNTVYYDTNGDVIGEEHGAENRHWVSLDDMSPHLVKATLAVEDQHFYEHNGFDLKRIAGALLSDLKSFSLKEGASTLTQQYARNLYLSHEKTWVRKLKEAFYTVRLEVHYSKKEILEGYLNTIYYGHGAYGVEAASKHFFDKSADSLTLAESAMLASIPKGPAYYSPFNNRENAKKRQRHTLNVMLEDGAITEQEHNLASRKKLAFTDAEERERVPLAPYFQDTVLKEAASLLGLDAEKVRSGGYHIHTTLDKQLQQQMKQSASTVIQSGSEIQLGAMAMDPATGGVRALIGGRDYNNSQFNRAIKAERMPGSAFKPFLYYAALKNGYTPATMLMSKPTAFRLENGKVYQPSNYNGYYADEPITLAQALALSDNVYAVKTNLYLGPEKLVKTARKFGFDSKLPAVPSLALGSAAVTVEEMVTGYGMLANGGHQIEGHTVTKITNRHGRTVFEREQEEGKQVLDPQTSFVLTHLLTGMFDHSLDGYMSVTGSGIADDLSRAYAGKSGTTNADSWMVGYSPSLTVGVWTGYDDNRQMMKVNEHTYAKQIWASVMEGAHKENAGKKFKMPSGVTGIQVDPESGKRATPYCDTSRLMYFEKGTGPEEYCDVHMPDGDQKPDKDKEKEQDKGMLKKVFDFLF</sequence>
<keyword evidence="3" id="KW-0121">Carboxypeptidase</keyword>
<protein>
    <submittedName>
        <fullName evidence="18">Transglycosylase domain-containing protein</fullName>
        <ecNumber evidence="18">2.4.-.-</ecNumber>
    </submittedName>
</protein>
<evidence type="ECO:0000256" key="15">
    <source>
        <dbReference type="SAM" id="Phobius"/>
    </source>
</evidence>
<dbReference type="InterPro" id="IPR036950">
    <property type="entry name" value="PBP_transglycosylase"/>
</dbReference>
<dbReference type="InterPro" id="IPR050396">
    <property type="entry name" value="Glycosyltr_51/Transpeptidase"/>
</dbReference>
<evidence type="ECO:0000256" key="5">
    <source>
        <dbReference type="ARBA" id="ARBA00022676"/>
    </source>
</evidence>
<dbReference type="SUPFAM" id="SSF56601">
    <property type="entry name" value="beta-lactamase/transpeptidase-like"/>
    <property type="match status" value="1"/>
</dbReference>
<keyword evidence="19" id="KW-1185">Reference proteome</keyword>
<evidence type="ECO:0000256" key="12">
    <source>
        <dbReference type="ARBA" id="ARBA00023316"/>
    </source>
</evidence>
<feature type="domain" description="Penicillin-binding protein transpeptidase" evidence="16">
    <location>
        <begin position="324"/>
        <end position="578"/>
    </location>
</feature>
<keyword evidence="11" id="KW-0511">Multifunctional enzyme</keyword>
<evidence type="ECO:0000313" key="19">
    <source>
        <dbReference type="Proteomes" id="UP001597502"/>
    </source>
</evidence>
<evidence type="ECO:0000259" key="16">
    <source>
        <dbReference type="Pfam" id="PF00905"/>
    </source>
</evidence>
<evidence type="ECO:0000256" key="7">
    <source>
        <dbReference type="ARBA" id="ARBA00022801"/>
    </source>
</evidence>
<evidence type="ECO:0000256" key="1">
    <source>
        <dbReference type="ARBA" id="ARBA00004236"/>
    </source>
</evidence>
<accession>A0ABW5V8U1</accession>
<dbReference type="SUPFAM" id="SSF53955">
    <property type="entry name" value="Lysozyme-like"/>
    <property type="match status" value="1"/>
</dbReference>
<dbReference type="Proteomes" id="UP001597502">
    <property type="component" value="Unassembled WGS sequence"/>
</dbReference>
<proteinExistence type="predicted"/>
<dbReference type="InterPro" id="IPR012338">
    <property type="entry name" value="Beta-lactam/transpept-like"/>
</dbReference>
<evidence type="ECO:0000256" key="3">
    <source>
        <dbReference type="ARBA" id="ARBA00022645"/>
    </source>
</evidence>
<dbReference type="RefSeq" id="WP_382393138.1">
    <property type="nucleotide sequence ID" value="NZ_JBHUNA010000018.1"/>
</dbReference>
<evidence type="ECO:0000256" key="8">
    <source>
        <dbReference type="ARBA" id="ARBA00022960"/>
    </source>
</evidence>
<keyword evidence="4" id="KW-0645">Protease</keyword>
<evidence type="ECO:0000256" key="11">
    <source>
        <dbReference type="ARBA" id="ARBA00023268"/>
    </source>
</evidence>
<dbReference type="PANTHER" id="PTHR32282:SF11">
    <property type="entry name" value="PENICILLIN-BINDING PROTEIN 1B"/>
    <property type="match status" value="1"/>
</dbReference>
<dbReference type="NCBIfam" id="TIGR02074">
    <property type="entry name" value="PBP_1a_fam"/>
    <property type="match status" value="1"/>
</dbReference>
<dbReference type="EC" id="2.4.-.-" evidence="18"/>
<evidence type="ECO:0000256" key="10">
    <source>
        <dbReference type="ARBA" id="ARBA00023136"/>
    </source>
</evidence>